<comment type="caution">
    <text evidence="5">The sequence shown here is derived from an EMBL/GenBank/DDBJ whole genome shotgun (WGS) entry which is preliminary data.</text>
</comment>
<dbReference type="CDD" id="cd03111">
    <property type="entry name" value="CpaE-like"/>
    <property type="match status" value="1"/>
</dbReference>
<dbReference type="InterPro" id="IPR027417">
    <property type="entry name" value="P-loop_NTPase"/>
</dbReference>
<keyword evidence="2" id="KW-0067">ATP-binding</keyword>
<evidence type="ECO:0000313" key="5">
    <source>
        <dbReference type="EMBL" id="MDQ0466438.1"/>
    </source>
</evidence>
<dbReference type="InterPro" id="IPR011006">
    <property type="entry name" value="CheY-like_superfamily"/>
</dbReference>
<protein>
    <submittedName>
        <fullName evidence="5">Pilus assembly protein CpaE</fullName>
    </submittedName>
</protein>
<sequence>MSGRPADQDPFDLGFDAEDDFGSPATRDPWAETGAPAAGAPSRADDPFADFPPARPSGSPGEADPFAGMPAASGHNPVADLIAGAEAALGDVSVPRITIHAFCARPETAETIEKASTDRRMSRASTVVKAGGLSAAVDYYQNQPTPSLVMVESLDSGPELIAGLDSLAEVCDPGTKVLVVGSANDIALYRELMRRGVSEYLVPPLNPLQIIRSITTLYADPSAPFVGRQIAFVGAKGGSGASTIAHNFAWSLSERMQAGTVIVDFDLPFGTAGLNFNHDPLQGVADALGQPDRLDPVLMERMMVRCSDRLSLFAAPANLDNDWDIHSDAFEEVAQKIRAAAPYVVMDLPHSWSTWKRKILLSSDDVVIVATPDLASLRNAKNMVDLIRQTRPNDAPPRLVVNQVGVPGRPEIPVKDFGEALGLDPSLVIPFEPKTFGQAANNGQMLSEVAGKSKVAEGIDNLAQMISRRDPPVIQKTSMLSSLFRKK</sequence>
<gene>
    <name evidence="5" type="ORF">QO010_004231</name>
</gene>
<dbReference type="SUPFAM" id="SSF52172">
    <property type="entry name" value="CheY-like"/>
    <property type="match status" value="1"/>
</dbReference>
<dbReference type="RefSeq" id="WP_307352537.1">
    <property type="nucleotide sequence ID" value="NZ_JAUSVS010000011.1"/>
</dbReference>
<evidence type="ECO:0000256" key="3">
    <source>
        <dbReference type="SAM" id="MobiDB-lite"/>
    </source>
</evidence>
<feature type="domain" description="AAA" evidence="4">
    <location>
        <begin position="228"/>
        <end position="390"/>
    </location>
</feature>
<proteinExistence type="predicted"/>
<dbReference type="SUPFAM" id="SSF52540">
    <property type="entry name" value="P-loop containing nucleoside triphosphate hydrolases"/>
    <property type="match status" value="1"/>
</dbReference>
<dbReference type="PANTHER" id="PTHR43384">
    <property type="entry name" value="SEPTUM SITE-DETERMINING PROTEIN MIND HOMOLOG, CHLOROPLASTIC-RELATED"/>
    <property type="match status" value="1"/>
</dbReference>
<dbReference type="EMBL" id="JAUSVS010000011">
    <property type="protein sequence ID" value="MDQ0466438.1"/>
    <property type="molecule type" value="Genomic_DNA"/>
</dbReference>
<dbReference type="Gene3D" id="3.40.50.300">
    <property type="entry name" value="P-loop containing nucleotide triphosphate hydrolases"/>
    <property type="match status" value="1"/>
</dbReference>
<accession>A0ABU0IZ29</accession>
<organism evidence="5 6">
    <name type="scientific">Caulobacter ginsengisoli</name>
    <dbReference type="NCBI Taxonomy" id="400775"/>
    <lineage>
        <taxon>Bacteria</taxon>
        <taxon>Pseudomonadati</taxon>
        <taxon>Pseudomonadota</taxon>
        <taxon>Alphaproteobacteria</taxon>
        <taxon>Caulobacterales</taxon>
        <taxon>Caulobacteraceae</taxon>
        <taxon>Caulobacter</taxon>
    </lineage>
</organism>
<dbReference type="PANTHER" id="PTHR43384:SF6">
    <property type="entry name" value="SEPTUM SITE-DETERMINING PROTEIN MIND HOMOLOG, CHLOROPLASTIC"/>
    <property type="match status" value="1"/>
</dbReference>
<keyword evidence="6" id="KW-1185">Reference proteome</keyword>
<dbReference type="InterPro" id="IPR050625">
    <property type="entry name" value="ParA/MinD_ATPase"/>
</dbReference>
<dbReference type="InterPro" id="IPR025669">
    <property type="entry name" value="AAA_dom"/>
</dbReference>
<evidence type="ECO:0000313" key="6">
    <source>
        <dbReference type="Proteomes" id="UP001228905"/>
    </source>
</evidence>
<keyword evidence="1" id="KW-0547">Nucleotide-binding</keyword>
<dbReference type="Gene3D" id="3.40.50.2300">
    <property type="match status" value="1"/>
</dbReference>
<evidence type="ECO:0000259" key="4">
    <source>
        <dbReference type="Pfam" id="PF13614"/>
    </source>
</evidence>
<feature type="region of interest" description="Disordered" evidence="3">
    <location>
        <begin position="1"/>
        <end position="72"/>
    </location>
</feature>
<name>A0ABU0IZ29_9CAUL</name>
<evidence type="ECO:0000256" key="1">
    <source>
        <dbReference type="ARBA" id="ARBA00022741"/>
    </source>
</evidence>
<dbReference type="Pfam" id="PF13614">
    <property type="entry name" value="AAA_31"/>
    <property type="match status" value="1"/>
</dbReference>
<dbReference type="Proteomes" id="UP001228905">
    <property type="component" value="Unassembled WGS sequence"/>
</dbReference>
<evidence type="ECO:0000256" key="2">
    <source>
        <dbReference type="ARBA" id="ARBA00022840"/>
    </source>
</evidence>
<reference evidence="5 6" key="1">
    <citation type="submission" date="2023-07" db="EMBL/GenBank/DDBJ databases">
        <title>Genomic Encyclopedia of Type Strains, Phase IV (KMG-IV): sequencing the most valuable type-strain genomes for metagenomic binning, comparative biology and taxonomic classification.</title>
        <authorList>
            <person name="Goeker M."/>
        </authorList>
    </citation>
    <scope>NUCLEOTIDE SEQUENCE [LARGE SCALE GENOMIC DNA]</scope>
    <source>
        <strain evidence="5 6">DSM 18695</strain>
    </source>
</reference>